<dbReference type="InterPro" id="IPR011006">
    <property type="entry name" value="CheY-like_superfamily"/>
</dbReference>
<dbReference type="Pfam" id="PF00072">
    <property type="entry name" value="Response_reg"/>
    <property type="match status" value="1"/>
</dbReference>
<dbReference type="GO" id="GO:0006355">
    <property type="term" value="P:regulation of DNA-templated transcription"/>
    <property type="evidence" value="ECO:0007669"/>
    <property type="project" value="InterPro"/>
</dbReference>
<accession>A0A1T5J223</accession>
<evidence type="ECO:0000256" key="4">
    <source>
        <dbReference type="ARBA" id="ARBA00023015"/>
    </source>
</evidence>
<keyword evidence="5 11" id="KW-0238">DNA-binding</keyword>
<reference evidence="11 12" key="1">
    <citation type="submission" date="2017-02" db="EMBL/GenBank/DDBJ databases">
        <authorList>
            <person name="Peterson S.W."/>
        </authorList>
    </citation>
    <scope>NUCLEOTIDE SEQUENCE [LARGE SCALE GENOMIC DNA]</scope>
    <source>
        <strain evidence="11 12">M1</strain>
    </source>
</reference>
<evidence type="ECO:0000256" key="1">
    <source>
        <dbReference type="ARBA" id="ARBA00018672"/>
    </source>
</evidence>
<keyword evidence="12" id="KW-1185">Reference proteome</keyword>
<gene>
    <name evidence="11" type="ORF">SAMN02194393_00859</name>
</gene>
<sequence length="453" mass="52539">MAVELKLLVVDDEKDFRNLLRVILEREGYLTDIAENGNIAIDMIKKNHYDVVLTDMKMNGIDGMQLLEYIKTFDEKIECIIITGFGSVKNAVEAMKKGAFSYFIKSNNPQELLFDIEKISKIKSLSDQNNLLKDEIGKQNYILKSKNHDFQKTIKYAKKVATTDSNVLILGESGVGKEVVARFIHKCSNRKNEIFMAVNCHSFSDSLLEDELYGHEKGAFTGSYHMRKGRFEASDKGTLFLDEIGDIPASTQIKILRNIENKEIERIGNNKSIKIDFRLICATNKDIKSEIYKGRFRKDLYYRISTVILEIPPLRRRKEDLPILIDFFLKRAQKDLKKKVKGLDEDLMNVLLNYNYPGNVRELRNIIERLVVIAENDKLTLRDVSGYDVFSDSRFLNNKKSLKEVRQFAERSHIIKILESYDFDINKTAEILQITSRQLYNKINEYNIVIRKN</sequence>
<evidence type="ECO:0000256" key="7">
    <source>
        <dbReference type="ARBA" id="ARBA00024867"/>
    </source>
</evidence>
<dbReference type="InterPro" id="IPR001789">
    <property type="entry name" value="Sig_transdc_resp-reg_receiver"/>
</dbReference>
<dbReference type="InterPro" id="IPR002078">
    <property type="entry name" value="Sigma_54_int"/>
</dbReference>
<dbReference type="Pfam" id="PF25601">
    <property type="entry name" value="AAA_lid_14"/>
    <property type="match status" value="1"/>
</dbReference>
<dbReference type="PROSITE" id="PS50045">
    <property type="entry name" value="SIGMA54_INTERACT_4"/>
    <property type="match status" value="1"/>
</dbReference>
<keyword evidence="3" id="KW-0067">ATP-binding</keyword>
<keyword evidence="2" id="KW-0547">Nucleotide-binding</keyword>
<evidence type="ECO:0000313" key="12">
    <source>
        <dbReference type="Proteomes" id="UP000190285"/>
    </source>
</evidence>
<evidence type="ECO:0000256" key="2">
    <source>
        <dbReference type="ARBA" id="ARBA00022741"/>
    </source>
</evidence>
<dbReference type="EMBL" id="FUZT01000002">
    <property type="protein sequence ID" value="SKC45557.1"/>
    <property type="molecule type" value="Genomic_DNA"/>
</dbReference>
<dbReference type="SUPFAM" id="SSF52540">
    <property type="entry name" value="P-loop containing nucleoside triphosphate hydrolases"/>
    <property type="match status" value="1"/>
</dbReference>
<dbReference type="RefSeq" id="WP_079489624.1">
    <property type="nucleotide sequence ID" value="NZ_FUZT01000002.1"/>
</dbReference>
<feature type="domain" description="Response regulatory" evidence="10">
    <location>
        <begin position="6"/>
        <end position="120"/>
    </location>
</feature>
<dbReference type="CDD" id="cd00009">
    <property type="entry name" value="AAA"/>
    <property type="match status" value="1"/>
</dbReference>
<dbReference type="Proteomes" id="UP000190285">
    <property type="component" value="Unassembled WGS sequence"/>
</dbReference>
<dbReference type="PANTHER" id="PTHR32071">
    <property type="entry name" value="TRANSCRIPTIONAL REGULATORY PROTEIN"/>
    <property type="match status" value="1"/>
</dbReference>
<evidence type="ECO:0000259" key="10">
    <source>
        <dbReference type="PROSITE" id="PS50110"/>
    </source>
</evidence>
<dbReference type="Gene3D" id="1.10.10.60">
    <property type="entry name" value="Homeodomain-like"/>
    <property type="match status" value="1"/>
</dbReference>
<keyword evidence="6" id="KW-0804">Transcription</keyword>
<dbReference type="Gene3D" id="1.10.8.60">
    <property type="match status" value="1"/>
</dbReference>
<feature type="domain" description="Sigma-54 factor interaction" evidence="9">
    <location>
        <begin position="143"/>
        <end position="372"/>
    </location>
</feature>
<evidence type="ECO:0000256" key="5">
    <source>
        <dbReference type="ARBA" id="ARBA00023125"/>
    </source>
</evidence>
<dbReference type="Gene3D" id="3.40.50.2300">
    <property type="match status" value="1"/>
</dbReference>
<name>A0A1T5J223_9FIRM</name>
<dbReference type="InterPro" id="IPR027417">
    <property type="entry name" value="P-loop_NTPase"/>
</dbReference>
<evidence type="ECO:0000259" key="9">
    <source>
        <dbReference type="PROSITE" id="PS50045"/>
    </source>
</evidence>
<dbReference type="InterPro" id="IPR003593">
    <property type="entry name" value="AAA+_ATPase"/>
</dbReference>
<dbReference type="Pfam" id="PF00158">
    <property type="entry name" value="Sigma54_activat"/>
    <property type="match status" value="1"/>
</dbReference>
<dbReference type="InterPro" id="IPR009057">
    <property type="entry name" value="Homeodomain-like_sf"/>
</dbReference>
<dbReference type="InterPro" id="IPR058031">
    <property type="entry name" value="AAA_lid_NorR"/>
</dbReference>
<dbReference type="PROSITE" id="PS50110">
    <property type="entry name" value="RESPONSE_REGULATORY"/>
    <property type="match status" value="1"/>
</dbReference>
<dbReference type="InterPro" id="IPR025944">
    <property type="entry name" value="Sigma_54_int_dom_CS"/>
</dbReference>
<keyword evidence="8" id="KW-0597">Phosphoprotein</keyword>
<evidence type="ECO:0000256" key="6">
    <source>
        <dbReference type="ARBA" id="ARBA00023163"/>
    </source>
</evidence>
<evidence type="ECO:0000256" key="8">
    <source>
        <dbReference type="PROSITE-ProRule" id="PRU00169"/>
    </source>
</evidence>
<dbReference type="GO" id="GO:0005524">
    <property type="term" value="F:ATP binding"/>
    <property type="evidence" value="ECO:0007669"/>
    <property type="project" value="UniProtKB-KW"/>
</dbReference>
<dbReference type="InterPro" id="IPR025943">
    <property type="entry name" value="Sigma_54_int_dom_ATP-bd_2"/>
</dbReference>
<dbReference type="PROSITE" id="PS00676">
    <property type="entry name" value="SIGMA54_INTERACT_2"/>
    <property type="match status" value="1"/>
</dbReference>
<dbReference type="PROSITE" id="PS00688">
    <property type="entry name" value="SIGMA54_INTERACT_3"/>
    <property type="match status" value="1"/>
</dbReference>
<dbReference type="PROSITE" id="PS00675">
    <property type="entry name" value="SIGMA54_INTERACT_1"/>
    <property type="match status" value="1"/>
</dbReference>
<dbReference type="Gene3D" id="3.40.50.300">
    <property type="entry name" value="P-loop containing nucleotide triphosphate hydrolases"/>
    <property type="match status" value="1"/>
</dbReference>
<dbReference type="GO" id="GO:0000160">
    <property type="term" value="P:phosphorelay signal transduction system"/>
    <property type="evidence" value="ECO:0007669"/>
    <property type="project" value="InterPro"/>
</dbReference>
<proteinExistence type="predicted"/>
<dbReference type="FunFam" id="3.40.50.300:FF:000006">
    <property type="entry name" value="DNA-binding transcriptional regulator NtrC"/>
    <property type="match status" value="1"/>
</dbReference>
<feature type="modified residue" description="4-aspartylphosphate" evidence="8">
    <location>
        <position position="55"/>
    </location>
</feature>
<comment type="function">
    <text evidence="7">May play the central regulatory role in sporulation. It may be an element of the effector pathway responsible for the activation of sporulation genes in response to nutritional stress. Spo0A may act in concert with spo0H (a sigma factor) to control the expression of some genes that are critical to the sporulation process.</text>
</comment>
<dbReference type="InterPro" id="IPR025662">
    <property type="entry name" value="Sigma_54_int_dom_ATP-bd_1"/>
</dbReference>
<protein>
    <recommendedName>
        <fullName evidence="1">Stage 0 sporulation protein A homolog</fullName>
    </recommendedName>
</protein>
<dbReference type="OrthoDB" id="9803970at2"/>
<dbReference type="SMART" id="SM00382">
    <property type="entry name" value="AAA"/>
    <property type="match status" value="1"/>
</dbReference>
<dbReference type="SUPFAM" id="SSF46689">
    <property type="entry name" value="Homeodomain-like"/>
    <property type="match status" value="1"/>
</dbReference>
<dbReference type="InterPro" id="IPR002197">
    <property type="entry name" value="HTH_Fis"/>
</dbReference>
<dbReference type="SUPFAM" id="SSF52172">
    <property type="entry name" value="CheY-like"/>
    <property type="match status" value="1"/>
</dbReference>
<dbReference type="SMART" id="SM00448">
    <property type="entry name" value="REC"/>
    <property type="match status" value="1"/>
</dbReference>
<organism evidence="11 12">
    <name type="scientific">Maledivibacter halophilus</name>
    <dbReference type="NCBI Taxonomy" id="36842"/>
    <lineage>
        <taxon>Bacteria</taxon>
        <taxon>Bacillati</taxon>
        <taxon>Bacillota</taxon>
        <taxon>Clostridia</taxon>
        <taxon>Peptostreptococcales</taxon>
        <taxon>Caminicellaceae</taxon>
        <taxon>Maledivibacter</taxon>
    </lineage>
</organism>
<evidence type="ECO:0000256" key="3">
    <source>
        <dbReference type="ARBA" id="ARBA00022840"/>
    </source>
</evidence>
<keyword evidence="4" id="KW-0805">Transcription regulation</keyword>
<evidence type="ECO:0000313" key="11">
    <source>
        <dbReference type="EMBL" id="SKC45557.1"/>
    </source>
</evidence>
<dbReference type="AlphaFoldDB" id="A0A1T5J223"/>
<dbReference type="GO" id="GO:0043565">
    <property type="term" value="F:sequence-specific DNA binding"/>
    <property type="evidence" value="ECO:0007669"/>
    <property type="project" value="InterPro"/>
</dbReference>
<dbReference type="STRING" id="36842.SAMN02194393_00859"/>
<dbReference type="Pfam" id="PF02954">
    <property type="entry name" value="HTH_8"/>
    <property type="match status" value="1"/>
</dbReference>